<evidence type="ECO:0000259" key="2">
    <source>
        <dbReference type="PROSITE" id="PS51384"/>
    </source>
</evidence>
<feature type="domain" description="FAD-binding FR-type" evidence="2">
    <location>
        <begin position="17"/>
        <end position="121"/>
    </location>
</feature>
<dbReference type="InterPro" id="IPR039261">
    <property type="entry name" value="FNR_nucleotide-bd"/>
</dbReference>
<gene>
    <name evidence="3" type="ORF">KAK06_08245</name>
</gene>
<dbReference type="InterPro" id="IPR039374">
    <property type="entry name" value="SIP_fam"/>
</dbReference>
<dbReference type="Proteomes" id="UP000678374">
    <property type="component" value="Unassembled WGS sequence"/>
</dbReference>
<dbReference type="InterPro" id="IPR017927">
    <property type="entry name" value="FAD-bd_FR_type"/>
</dbReference>
<dbReference type="Gene3D" id="2.40.30.10">
    <property type="entry name" value="Translation factors"/>
    <property type="match status" value="1"/>
</dbReference>
<name>A0A941BJJ8_9BURK</name>
<dbReference type="CDD" id="cd06193">
    <property type="entry name" value="siderophore_interacting"/>
    <property type="match status" value="1"/>
</dbReference>
<dbReference type="InterPro" id="IPR017938">
    <property type="entry name" value="Riboflavin_synthase-like_b-brl"/>
</dbReference>
<dbReference type="Pfam" id="PF04954">
    <property type="entry name" value="SIP"/>
    <property type="match status" value="1"/>
</dbReference>
<dbReference type="InterPro" id="IPR007037">
    <property type="entry name" value="SIP_rossman_dom"/>
</dbReference>
<comment type="similarity">
    <text evidence="1">Belongs to the SIP oxidoreductase family.</text>
</comment>
<reference evidence="3" key="1">
    <citation type="submission" date="2021-04" db="EMBL/GenBank/DDBJ databases">
        <title>The genome sequence of Ideonella sp. 4Y11.</title>
        <authorList>
            <person name="Liu Y."/>
        </authorList>
    </citation>
    <scope>NUCLEOTIDE SEQUENCE</scope>
    <source>
        <strain evidence="3">4Y11</strain>
    </source>
</reference>
<dbReference type="PANTHER" id="PTHR30157:SF0">
    <property type="entry name" value="NADPH-DEPENDENT FERRIC-CHELATE REDUCTASE"/>
    <property type="match status" value="1"/>
</dbReference>
<dbReference type="AlphaFoldDB" id="A0A941BJJ8"/>
<evidence type="ECO:0000313" key="4">
    <source>
        <dbReference type="Proteomes" id="UP000678374"/>
    </source>
</evidence>
<dbReference type="Gene3D" id="3.40.50.80">
    <property type="entry name" value="Nucleotide-binding domain of ferredoxin-NADP reductase (FNR) module"/>
    <property type="match status" value="1"/>
</dbReference>
<evidence type="ECO:0000256" key="1">
    <source>
        <dbReference type="ARBA" id="ARBA00035644"/>
    </source>
</evidence>
<protein>
    <submittedName>
        <fullName evidence="3">Siderophore-interacting protein</fullName>
    </submittedName>
</protein>
<dbReference type="GO" id="GO:0016491">
    <property type="term" value="F:oxidoreductase activity"/>
    <property type="evidence" value="ECO:0007669"/>
    <property type="project" value="InterPro"/>
</dbReference>
<sequence>MEPLVTERRVRRIRHELKLRSLHVLRVEHPHPSLARVVLGGEDLADFVSLSFDDHVKLFVPDGAGGEARRDYTPQAFDAARRELTIEFALHGDGPATRWARQAAPGQTLRVGGPRGSMIIDTDLDWHLLAGDACALPAIRRRLAELPASARVQVLALADDAHELALPTSAARMTVQAFHNADAWLAALAQAVPAHGEGHVWCAGEASLMTRARQSLQAAGVATGAMRVAAYWQRGQSNDQAPQA</sequence>
<comment type="caution">
    <text evidence="3">The sequence shown here is derived from an EMBL/GenBank/DDBJ whole genome shotgun (WGS) entry which is preliminary data.</text>
</comment>
<proteinExistence type="inferred from homology"/>
<dbReference type="InterPro" id="IPR013113">
    <property type="entry name" value="SIP_FAD-bd"/>
</dbReference>
<dbReference type="PROSITE" id="PS51384">
    <property type="entry name" value="FAD_FR"/>
    <property type="match status" value="1"/>
</dbReference>
<accession>A0A941BJJ8</accession>
<dbReference type="PANTHER" id="PTHR30157">
    <property type="entry name" value="FERRIC REDUCTASE, NADPH-DEPENDENT"/>
    <property type="match status" value="1"/>
</dbReference>
<dbReference type="EMBL" id="JAGQDE010000005">
    <property type="protein sequence ID" value="MBQ0958948.1"/>
    <property type="molecule type" value="Genomic_DNA"/>
</dbReference>
<dbReference type="RefSeq" id="WP_210801459.1">
    <property type="nucleotide sequence ID" value="NZ_JAGQDE010000005.1"/>
</dbReference>
<dbReference type="Pfam" id="PF08021">
    <property type="entry name" value="FAD_binding_9"/>
    <property type="match status" value="2"/>
</dbReference>
<keyword evidence="4" id="KW-1185">Reference proteome</keyword>
<organism evidence="3 4">
    <name type="scientific">Ideonella aquatica</name>
    <dbReference type="NCBI Taxonomy" id="2824119"/>
    <lineage>
        <taxon>Bacteria</taxon>
        <taxon>Pseudomonadati</taxon>
        <taxon>Pseudomonadota</taxon>
        <taxon>Betaproteobacteria</taxon>
        <taxon>Burkholderiales</taxon>
        <taxon>Sphaerotilaceae</taxon>
        <taxon>Ideonella</taxon>
    </lineage>
</organism>
<dbReference type="SUPFAM" id="SSF63380">
    <property type="entry name" value="Riboflavin synthase domain-like"/>
    <property type="match status" value="1"/>
</dbReference>
<evidence type="ECO:0000313" key="3">
    <source>
        <dbReference type="EMBL" id="MBQ0958948.1"/>
    </source>
</evidence>